<dbReference type="RefSeq" id="WP_254169203.1">
    <property type="nucleotide sequence ID" value="NZ_JAHESF010000042.1"/>
</dbReference>
<gene>
    <name evidence="3" type="ORF">KK083_26740</name>
</gene>
<accession>A0AAP2DTW4</accession>
<evidence type="ECO:0000259" key="2">
    <source>
        <dbReference type="Pfam" id="PF00534"/>
    </source>
</evidence>
<dbReference type="Proteomes" id="UP001319200">
    <property type="component" value="Unassembled WGS sequence"/>
</dbReference>
<proteinExistence type="predicted"/>
<reference evidence="3 4" key="1">
    <citation type="submission" date="2021-05" db="EMBL/GenBank/DDBJ databases">
        <title>A Polyphasic approach of four new species of the genus Ohtaekwangia: Ohtaekwangia histidinii sp. nov., Ohtaekwangia cretensis sp. nov., Ohtaekwangia indiensis sp. nov., Ohtaekwangia reichenbachii sp. nov. from diverse environment.</title>
        <authorList>
            <person name="Octaviana S."/>
        </authorList>
    </citation>
    <scope>NUCLEOTIDE SEQUENCE [LARGE SCALE GENOMIC DNA]</scope>
    <source>
        <strain evidence="3 4">PWU4</strain>
    </source>
</reference>
<keyword evidence="1" id="KW-0808">Transferase</keyword>
<dbReference type="SUPFAM" id="SSF53756">
    <property type="entry name" value="UDP-Glycosyltransferase/glycogen phosphorylase"/>
    <property type="match status" value="1"/>
</dbReference>
<protein>
    <submittedName>
        <fullName evidence="3">Glycosyltransferase family 4 protein</fullName>
    </submittedName>
</protein>
<keyword evidence="4" id="KW-1185">Reference proteome</keyword>
<evidence type="ECO:0000313" key="4">
    <source>
        <dbReference type="Proteomes" id="UP001319200"/>
    </source>
</evidence>
<evidence type="ECO:0000256" key="1">
    <source>
        <dbReference type="ARBA" id="ARBA00022679"/>
    </source>
</evidence>
<comment type="caution">
    <text evidence="3">The sequence shown here is derived from an EMBL/GenBank/DDBJ whole genome shotgun (WGS) entry which is preliminary data.</text>
</comment>
<dbReference type="PANTHER" id="PTHR46401:SF2">
    <property type="entry name" value="GLYCOSYLTRANSFERASE WBBK-RELATED"/>
    <property type="match status" value="1"/>
</dbReference>
<evidence type="ECO:0000313" key="3">
    <source>
        <dbReference type="EMBL" id="MBT1700514.1"/>
    </source>
</evidence>
<dbReference type="InterPro" id="IPR001296">
    <property type="entry name" value="Glyco_trans_1"/>
</dbReference>
<dbReference type="Gene3D" id="3.40.50.2000">
    <property type="entry name" value="Glycogen Phosphorylase B"/>
    <property type="match status" value="1"/>
</dbReference>
<sequence length="376" mass="42437">MSDQIVFINQNSGYLMIDIINAHRGKYKTRAFITGKLTARNVPLDSDVKVEKIVTYNRTTTIKRLWTWGWAFVQILFLVKTKYRKADLYIVSNPPFAPLLPLFCSNRFFILTYDVYPDALVEYKIMKADSFVIRLWKRANRKIFARAAKLFTLSEGMKTLLSQYADASKIEVAPLWTDNTFLKPVDKHENKFIAANGLQGKFLVMYSGNLGFTHNLEMLVEAAARLRNNQVQFVIIGEGDKKKMLEERIASYGLTNCLMLPWQDVQMLPYSLSAADLAVVTLGKEASLLSVPSKTYNLMSVGAPMLCLASKHSELAALIAKYGMGRCFEDTELDAMVAFIEEIAARPDYQRKLHTNALAASTEFGPENAHKLIAVS</sequence>
<dbReference type="EMBL" id="JAHESF010000042">
    <property type="protein sequence ID" value="MBT1700514.1"/>
    <property type="molecule type" value="Genomic_DNA"/>
</dbReference>
<dbReference type="CDD" id="cd03794">
    <property type="entry name" value="GT4_WbuB-like"/>
    <property type="match status" value="1"/>
</dbReference>
<name>A0AAP2DTW4_9BACT</name>
<dbReference type="PANTHER" id="PTHR46401">
    <property type="entry name" value="GLYCOSYLTRANSFERASE WBBK-RELATED"/>
    <property type="match status" value="1"/>
</dbReference>
<feature type="domain" description="Glycosyl transferase family 1" evidence="2">
    <location>
        <begin position="195"/>
        <end position="357"/>
    </location>
</feature>
<dbReference type="GO" id="GO:0009103">
    <property type="term" value="P:lipopolysaccharide biosynthetic process"/>
    <property type="evidence" value="ECO:0007669"/>
    <property type="project" value="TreeGrafter"/>
</dbReference>
<dbReference type="GO" id="GO:0016757">
    <property type="term" value="F:glycosyltransferase activity"/>
    <property type="evidence" value="ECO:0007669"/>
    <property type="project" value="InterPro"/>
</dbReference>
<dbReference type="Pfam" id="PF00534">
    <property type="entry name" value="Glycos_transf_1"/>
    <property type="match status" value="1"/>
</dbReference>
<dbReference type="AlphaFoldDB" id="A0AAP2DTW4"/>
<organism evidence="3 4">
    <name type="scientific">Chryseosolibacter histidini</name>
    <dbReference type="NCBI Taxonomy" id="2782349"/>
    <lineage>
        <taxon>Bacteria</taxon>
        <taxon>Pseudomonadati</taxon>
        <taxon>Bacteroidota</taxon>
        <taxon>Cytophagia</taxon>
        <taxon>Cytophagales</taxon>
        <taxon>Chryseotaleaceae</taxon>
        <taxon>Chryseosolibacter</taxon>
    </lineage>
</organism>